<dbReference type="Proteomes" id="UP001392437">
    <property type="component" value="Unassembled WGS sequence"/>
</dbReference>
<evidence type="ECO:0000313" key="3">
    <source>
        <dbReference type="Proteomes" id="UP001392437"/>
    </source>
</evidence>
<dbReference type="AlphaFoldDB" id="A0AAW0QSH9"/>
<feature type="region of interest" description="Disordered" evidence="1">
    <location>
        <begin position="333"/>
        <end position="356"/>
    </location>
</feature>
<feature type="compositionally biased region" description="Low complexity" evidence="1">
    <location>
        <begin position="244"/>
        <end position="258"/>
    </location>
</feature>
<name>A0AAW0QSH9_9PEZI</name>
<reference evidence="2 3" key="1">
    <citation type="submission" date="2023-01" db="EMBL/GenBank/DDBJ databases">
        <title>Analysis of 21 Apiospora genomes using comparative genomics revels a genus with tremendous synthesis potential of carbohydrate active enzymes and secondary metabolites.</title>
        <authorList>
            <person name="Sorensen T."/>
        </authorList>
    </citation>
    <scope>NUCLEOTIDE SEQUENCE [LARGE SCALE GENOMIC DNA]</scope>
    <source>
        <strain evidence="2 3">CBS 117206</strain>
    </source>
</reference>
<feature type="compositionally biased region" description="Polar residues" evidence="1">
    <location>
        <begin position="333"/>
        <end position="342"/>
    </location>
</feature>
<sequence length="427" mass="46622">MAPPPPPLTPTPHRFLVPKRTGTQQSGTPKPLAAGSQQFHATPRFSLHSTPRRAASSSTTPGPPPSSTFAVQRQKQQRSIDDNIHDIIDSSPLEPPRPSYGGGRRNPHDSIEVDSEPPSSFSVLVPSSNHQHDDGYGDDDAAAATVTYYEEEELVHEAQDDHGPSAKRRRLSVSSDADMEPIVPASSSQDVLAEFGLRGVSEESPFNENLDDEDAEEEDDEMMSHDESHDASSASPPNHKRNTAFAQKQQQQQPKFQPVPRFKAPEMPEPGLREPLPDVFSPRRKGDKHVPGGLAAELRDWLMNIETATGTKRDGDWAARLLVEEVRTGSGNMTLVRGSQQRQRQEDEKQFGSGSGSSNVDLFISKNGDVSSRVILAGEGRLQGLDKKSEVAVGCRIGIARPVWEVDLGSEGMWVVACDWVVLSKPS</sequence>
<feature type="compositionally biased region" description="Basic and acidic residues" evidence="1">
    <location>
        <begin position="263"/>
        <end position="276"/>
    </location>
</feature>
<feature type="compositionally biased region" description="Basic and acidic residues" evidence="1">
    <location>
        <begin position="155"/>
        <end position="164"/>
    </location>
</feature>
<comment type="caution">
    <text evidence="2">The sequence shown here is derived from an EMBL/GenBank/DDBJ whole genome shotgun (WGS) entry which is preliminary data.</text>
</comment>
<dbReference type="EMBL" id="JAQQWP010000007">
    <property type="protein sequence ID" value="KAK8109835.1"/>
    <property type="molecule type" value="Genomic_DNA"/>
</dbReference>
<protein>
    <submittedName>
        <fullName evidence="2">Uncharacterized protein</fullName>
    </submittedName>
</protein>
<proteinExistence type="predicted"/>
<keyword evidence="3" id="KW-1185">Reference proteome</keyword>
<feature type="compositionally biased region" description="Acidic residues" evidence="1">
    <location>
        <begin position="209"/>
        <end position="221"/>
    </location>
</feature>
<feature type="compositionally biased region" description="Basic and acidic residues" evidence="1">
    <location>
        <begin position="78"/>
        <end position="88"/>
    </location>
</feature>
<evidence type="ECO:0000256" key="1">
    <source>
        <dbReference type="SAM" id="MobiDB-lite"/>
    </source>
</evidence>
<accession>A0AAW0QSH9</accession>
<organism evidence="2 3">
    <name type="scientific">Apiospora kogelbergensis</name>
    <dbReference type="NCBI Taxonomy" id="1337665"/>
    <lineage>
        <taxon>Eukaryota</taxon>
        <taxon>Fungi</taxon>
        <taxon>Dikarya</taxon>
        <taxon>Ascomycota</taxon>
        <taxon>Pezizomycotina</taxon>
        <taxon>Sordariomycetes</taxon>
        <taxon>Xylariomycetidae</taxon>
        <taxon>Amphisphaeriales</taxon>
        <taxon>Apiosporaceae</taxon>
        <taxon>Apiospora</taxon>
    </lineage>
</organism>
<feature type="compositionally biased region" description="Pro residues" evidence="1">
    <location>
        <begin position="1"/>
        <end position="10"/>
    </location>
</feature>
<evidence type="ECO:0000313" key="2">
    <source>
        <dbReference type="EMBL" id="KAK8109835.1"/>
    </source>
</evidence>
<feature type="region of interest" description="Disordered" evidence="1">
    <location>
        <begin position="1"/>
        <end position="291"/>
    </location>
</feature>
<feature type="compositionally biased region" description="Low complexity" evidence="1">
    <location>
        <begin position="116"/>
        <end position="128"/>
    </location>
</feature>
<gene>
    <name evidence="2" type="ORF">PG999_007972</name>
</gene>